<dbReference type="AlphaFoldDB" id="A0A0G0FWF8"/>
<dbReference type="Gene3D" id="3.90.1150.10">
    <property type="entry name" value="Aspartate Aminotransferase, domain 1"/>
    <property type="match status" value="1"/>
</dbReference>
<comment type="caution">
    <text evidence="4">The sequence shown here is derived from an EMBL/GenBank/DDBJ whole genome shotgun (WGS) entry which is preliminary data.</text>
</comment>
<proteinExistence type="inferred from homology"/>
<dbReference type="CDD" id="cd00610">
    <property type="entry name" value="OAT_like"/>
    <property type="match status" value="1"/>
</dbReference>
<dbReference type="InterPro" id="IPR015424">
    <property type="entry name" value="PyrdxlP-dep_Trfase"/>
</dbReference>
<keyword evidence="4" id="KW-0032">Aminotransferase</keyword>
<dbReference type="PROSITE" id="PS00600">
    <property type="entry name" value="AA_TRANSFER_CLASS_3"/>
    <property type="match status" value="1"/>
</dbReference>
<dbReference type="GO" id="GO:0008483">
    <property type="term" value="F:transaminase activity"/>
    <property type="evidence" value="ECO:0007669"/>
    <property type="project" value="UniProtKB-KW"/>
</dbReference>
<comment type="cofactor">
    <cofactor evidence="1">
        <name>pyridoxal 5'-phosphate</name>
        <dbReference type="ChEBI" id="CHEBI:597326"/>
    </cofactor>
</comment>
<dbReference type="InterPro" id="IPR005814">
    <property type="entry name" value="Aminotrans_3"/>
</dbReference>
<evidence type="ECO:0000256" key="1">
    <source>
        <dbReference type="ARBA" id="ARBA00001933"/>
    </source>
</evidence>
<dbReference type="PATRIC" id="fig|1618331.3.peg.536"/>
<dbReference type="PANTHER" id="PTHR43713:SF3">
    <property type="entry name" value="GLUTAMATE-1-SEMIALDEHYDE 2,1-AMINOMUTASE 1, CHLOROPLASTIC-RELATED"/>
    <property type="match status" value="1"/>
</dbReference>
<dbReference type="PANTHER" id="PTHR43713">
    <property type="entry name" value="GLUTAMATE-1-SEMIALDEHYDE 2,1-AMINOMUTASE"/>
    <property type="match status" value="1"/>
</dbReference>
<name>A0A0G0FWF8_9BACT</name>
<protein>
    <submittedName>
        <fullName evidence="4">Aminotransferase class-III</fullName>
    </submittedName>
</protein>
<keyword evidence="4" id="KW-0808">Transferase</keyword>
<dbReference type="InterPro" id="IPR049704">
    <property type="entry name" value="Aminotrans_3_PPA_site"/>
</dbReference>
<gene>
    <name evidence="4" type="ORF">US31_C0008G0008</name>
</gene>
<dbReference type="Proteomes" id="UP000034508">
    <property type="component" value="Unassembled WGS sequence"/>
</dbReference>
<dbReference type="Pfam" id="PF00202">
    <property type="entry name" value="Aminotran_3"/>
    <property type="match status" value="1"/>
</dbReference>
<evidence type="ECO:0000256" key="3">
    <source>
        <dbReference type="RuleBase" id="RU003560"/>
    </source>
</evidence>
<evidence type="ECO:0000313" key="5">
    <source>
        <dbReference type="Proteomes" id="UP000034508"/>
    </source>
</evidence>
<accession>A0A0G0FWF8</accession>
<comment type="similarity">
    <text evidence="3">Belongs to the class-III pyridoxal-phosphate-dependent aminotransferase family.</text>
</comment>
<dbReference type="EMBL" id="LBSM01000008">
    <property type="protein sequence ID" value="KKQ18165.1"/>
    <property type="molecule type" value="Genomic_DNA"/>
</dbReference>
<sequence>MKNYGKRKLTKSFKLWQKAQKLIPSGTQTLSKAPNQFVFGVSPIFLQKGKGAYVWDVDGNKYLDFVMALGPITLGYDYPAVTSAVTTQLHEGTIFTLPHPKETELAELLVDIIPCAEMVRFGKNGADATSAAIRAARAYTGRNHFAYCGYHGYQDWFAVTTQRNKGIPKILKQFAHTFEFNNLKSLADIFAKNPKKISAVIMEIPGQEPADNFLQDVIDLTRKNGAVFILDEIVTGFRYALGGAQEYYKIKPDLACFGKGMANGLPISAVVGKKEIMREFGEVFFSTTFGGDTLALAASTATIGELKKKKAIEHFWKLGLYWKDSFNKMAKEIGVSASVGGHGPRTHFEFRDEDGKESLILKSLFLQETVKRGILFGGPIFISLSHKKSDIDKTLSVCETALKIIKKAMESKNTKKYLKGEPIGEVFRKRD</sequence>
<dbReference type="SUPFAM" id="SSF53383">
    <property type="entry name" value="PLP-dependent transferases"/>
    <property type="match status" value="1"/>
</dbReference>
<dbReference type="GO" id="GO:0030170">
    <property type="term" value="F:pyridoxal phosphate binding"/>
    <property type="evidence" value="ECO:0007669"/>
    <property type="project" value="InterPro"/>
</dbReference>
<dbReference type="InterPro" id="IPR015422">
    <property type="entry name" value="PyrdxlP-dep_Trfase_small"/>
</dbReference>
<evidence type="ECO:0000313" key="4">
    <source>
        <dbReference type="EMBL" id="KKQ18165.1"/>
    </source>
</evidence>
<organism evidence="4 5">
    <name type="scientific">Berkelbacteria bacterium GW2011_GWA1_36_9</name>
    <dbReference type="NCBI Taxonomy" id="1618331"/>
    <lineage>
        <taxon>Bacteria</taxon>
        <taxon>Candidatus Berkelbacteria</taxon>
    </lineage>
</organism>
<dbReference type="Gene3D" id="3.40.640.10">
    <property type="entry name" value="Type I PLP-dependent aspartate aminotransferase-like (Major domain)"/>
    <property type="match status" value="1"/>
</dbReference>
<evidence type="ECO:0000256" key="2">
    <source>
        <dbReference type="ARBA" id="ARBA00022898"/>
    </source>
</evidence>
<keyword evidence="2 3" id="KW-0663">Pyridoxal phosphate</keyword>
<dbReference type="InterPro" id="IPR015421">
    <property type="entry name" value="PyrdxlP-dep_Trfase_major"/>
</dbReference>
<reference evidence="4 5" key="1">
    <citation type="journal article" date="2015" name="Nature">
        <title>rRNA introns, odd ribosomes, and small enigmatic genomes across a large radiation of phyla.</title>
        <authorList>
            <person name="Brown C.T."/>
            <person name="Hug L.A."/>
            <person name="Thomas B.C."/>
            <person name="Sharon I."/>
            <person name="Castelle C.J."/>
            <person name="Singh A."/>
            <person name="Wilkins M.J."/>
            <person name="Williams K.H."/>
            <person name="Banfield J.F."/>
        </authorList>
    </citation>
    <scope>NUCLEOTIDE SEQUENCE [LARGE SCALE GENOMIC DNA]</scope>
</reference>